<sequence length="406" mass="44743">MGLKLGEDLRRLPKALFGVWQLLLSVLLMAVSVTAQTDPCTTNAAVPTEISFSTSECYFAWSQQSFVVRYTDNATVLSMVVSVTHENRWYSIGFNKNSAMVGGNAMVVWVDPTTGKPQIKQYYMSGKDASQVKIDSRIKFTQAPQAYTTADTIYLAFQIDKVASTGVSLDNQLYAYGSKGSFPDSTTNQFQQHQSMTSKLFNYASGTATNTYSDPTTLRRSHGVISIFGWGILLPVGAIVARYCKLWDPAWFYIHVVMQVMGFVLVTVALIMGNSLGDKVQGVDYGAHQGLGIFVFVLATLQMTALLLRPKKDAKVRRYWNFYHHWAGRAALVLAAVNVFLGIEAAKGGKKWNGSYGLILIIELIVIIVLEILSFVNRSGDDEPGLQLGGNFHSNYNNGAPPSYDN</sequence>
<feature type="binding site" description="axial binding residue" evidence="9">
    <location>
        <position position="288"/>
    </location>
    <ligand>
        <name>heme b</name>
        <dbReference type="ChEBI" id="CHEBI:60344"/>
        <label>1</label>
    </ligand>
    <ligandPart>
        <name>Fe</name>
        <dbReference type="ChEBI" id="CHEBI:18248"/>
    </ligandPart>
</feature>
<evidence type="ECO:0000313" key="14">
    <source>
        <dbReference type="EMBL" id="KAL2614063.1"/>
    </source>
</evidence>
<dbReference type="AlphaFoldDB" id="A0ABD1XYN2"/>
<feature type="chain" id="PRO_5044813826" description="Cytochrome b561 and DOMON domain-containing protein" evidence="11">
    <location>
        <begin position="36"/>
        <end position="406"/>
    </location>
</feature>
<dbReference type="PROSITE" id="PS50939">
    <property type="entry name" value="CYTOCHROME_B561"/>
    <property type="match status" value="1"/>
</dbReference>
<comment type="subcellular location">
    <subcellularLocation>
        <location evidence="1">Membrane</location>
    </subcellularLocation>
</comment>
<evidence type="ECO:0000256" key="8">
    <source>
        <dbReference type="PIRNR" id="PIRNR037471"/>
    </source>
</evidence>
<feature type="signal peptide" evidence="11">
    <location>
        <begin position="1"/>
        <end position="35"/>
    </location>
</feature>
<keyword evidence="9" id="KW-0408">Iron</keyword>
<evidence type="ECO:0000313" key="15">
    <source>
        <dbReference type="Proteomes" id="UP001605036"/>
    </source>
</evidence>
<evidence type="ECO:0000256" key="10">
    <source>
        <dbReference type="SAM" id="Phobius"/>
    </source>
</evidence>
<feature type="transmembrane region" description="Helical" evidence="10">
    <location>
        <begin position="355"/>
        <end position="376"/>
    </location>
</feature>
<feature type="transmembrane region" description="Helical" evidence="10">
    <location>
        <begin position="223"/>
        <end position="243"/>
    </location>
</feature>
<dbReference type="Gene3D" id="1.20.120.1770">
    <property type="match status" value="1"/>
</dbReference>
<evidence type="ECO:0000259" key="13">
    <source>
        <dbReference type="PROSITE" id="PS50939"/>
    </source>
</evidence>
<dbReference type="InterPro" id="IPR017214">
    <property type="entry name" value="UCP037471"/>
</dbReference>
<accession>A0ABD1XYN2</accession>
<keyword evidence="5 8" id="KW-0249">Electron transport</keyword>
<evidence type="ECO:0000256" key="5">
    <source>
        <dbReference type="ARBA" id="ARBA00022982"/>
    </source>
</evidence>
<evidence type="ECO:0000256" key="1">
    <source>
        <dbReference type="ARBA" id="ARBA00004370"/>
    </source>
</evidence>
<keyword evidence="6 10" id="KW-1133">Transmembrane helix</keyword>
<dbReference type="InterPro" id="IPR045266">
    <property type="entry name" value="DOH_DOMON"/>
</dbReference>
<comment type="cofactor">
    <cofactor evidence="8">
        <name>heme b</name>
        <dbReference type="ChEBI" id="CHEBI:60344"/>
    </cofactor>
    <text evidence="8">Binds 2 heme b groups non-covalently.</text>
</comment>
<evidence type="ECO:0000256" key="4">
    <source>
        <dbReference type="ARBA" id="ARBA00022729"/>
    </source>
</evidence>
<keyword evidence="3 10" id="KW-0812">Transmembrane</keyword>
<feature type="binding site" description="axial binding residue" evidence="9">
    <location>
        <position position="255"/>
    </location>
    <ligand>
        <name>heme b</name>
        <dbReference type="ChEBI" id="CHEBI:60344"/>
        <label>1</label>
    </ligand>
    <ligandPart>
        <name>Fe</name>
        <dbReference type="ChEBI" id="CHEBI:18248"/>
    </ligandPart>
</feature>
<dbReference type="EMBL" id="JBHFFA010000007">
    <property type="protein sequence ID" value="KAL2614063.1"/>
    <property type="molecule type" value="Genomic_DNA"/>
</dbReference>
<evidence type="ECO:0000256" key="11">
    <source>
        <dbReference type="SAM" id="SignalP"/>
    </source>
</evidence>
<dbReference type="Pfam" id="PF03188">
    <property type="entry name" value="Cytochrom_B561"/>
    <property type="match status" value="1"/>
</dbReference>
<keyword evidence="4 11" id="KW-0732">Signal</keyword>
<protein>
    <recommendedName>
        <fullName evidence="8">Cytochrome b561 and DOMON domain-containing protein</fullName>
    </recommendedName>
</protein>
<feature type="binding site" description="axial binding residue" evidence="9">
    <location>
        <position position="324"/>
    </location>
    <ligand>
        <name>heme b</name>
        <dbReference type="ChEBI" id="CHEBI:60344"/>
        <label>1</label>
    </ligand>
    <ligandPart>
        <name>Fe</name>
        <dbReference type="ChEBI" id="CHEBI:18248"/>
    </ligandPart>
</feature>
<dbReference type="PANTHER" id="PTHR23130:SF171">
    <property type="entry name" value="OS01G0895300 PROTEIN"/>
    <property type="match status" value="1"/>
</dbReference>
<feature type="domain" description="Cytochrome b561" evidence="13">
    <location>
        <begin position="184"/>
        <end position="379"/>
    </location>
</feature>
<dbReference type="CDD" id="cd08760">
    <property type="entry name" value="Cyt_b561_FRRS1_like"/>
    <property type="match status" value="1"/>
</dbReference>
<dbReference type="InterPro" id="IPR005018">
    <property type="entry name" value="DOMON_domain"/>
</dbReference>
<organism evidence="14 15">
    <name type="scientific">Riccia fluitans</name>
    <dbReference type="NCBI Taxonomy" id="41844"/>
    <lineage>
        <taxon>Eukaryota</taxon>
        <taxon>Viridiplantae</taxon>
        <taxon>Streptophyta</taxon>
        <taxon>Embryophyta</taxon>
        <taxon>Marchantiophyta</taxon>
        <taxon>Marchantiopsida</taxon>
        <taxon>Marchantiidae</taxon>
        <taxon>Marchantiales</taxon>
        <taxon>Ricciaceae</taxon>
        <taxon>Riccia</taxon>
    </lineage>
</organism>
<comment type="caution">
    <text evidence="14">The sequence shown here is derived from an EMBL/GenBank/DDBJ whole genome shotgun (WGS) entry which is preliminary data.</text>
</comment>
<feature type="transmembrane region" description="Helical" evidence="10">
    <location>
        <begin position="320"/>
        <end position="343"/>
    </location>
</feature>
<dbReference type="PROSITE" id="PS50836">
    <property type="entry name" value="DOMON"/>
    <property type="match status" value="1"/>
</dbReference>
<evidence type="ECO:0000256" key="2">
    <source>
        <dbReference type="ARBA" id="ARBA00022448"/>
    </source>
</evidence>
<gene>
    <name evidence="14" type="ORF">R1flu_025755</name>
</gene>
<dbReference type="Proteomes" id="UP001605036">
    <property type="component" value="Unassembled WGS sequence"/>
</dbReference>
<evidence type="ECO:0000259" key="12">
    <source>
        <dbReference type="PROSITE" id="PS50836"/>
    </source>
</evidence>
<feature type="transmembrane region" description="Helical" evidence="10">
    <location>
        <begin position="250"/>
        <end position="271"/>
    </location>
</feature>
<keyword evidence="9" id="KW-0479">Metal-binding</keyword>
<feature type="binding site" description="axial binding residue" evidence="9">
    <location>
        <position position="222"/>
    </location>
    <ligand>
        <name>heme b</name>
        <dbReference type="ChEBI" id="CHEBI:60344"/>
        <label>1</label>
    </ligand>
    <ligandPart>
        <name>Fe</name>
        <dbReference type="ChEBI" id="CHEBI:18248"/>
    </ligandPart>
</feature>
<dbReference type="CDD" id="cd09631">
    <property type="entry name" value="DOMON_DOH"/>
    <property type="match status" value="1"/>
</dbReference>
<dbReference type="PANTHER" id="PTHR23130">
    <property type="entry name" value="CYTOCHROME B561 AND DOMON DOMAIN-CONTAINING PROTEIN"/>
    <property type="match status" value="1"/>
</dbReference>
<reference evidence="14 15" key="1">
    <citation type="submission" date="2024-09" db="EMBL/GenBank/DDBJ databases">
        <title>Chromosome-scale assembly of Riccia fluitans.</title>
        <authorList>
            <person name="Paukszto L."/>
            <person name="Sawicki J."/>
            <person name="Karawczyk K."/>
            <person name="Piernik-Szablinska J."/>
            <person name="Szczecinska M."/>
            <person name="Mazdziarz M."/>
        </authorList>
    </citation>
    <scope>NUCLEOTIDE SEQUENCE [LARGE SCALE GENOMIC DNA]</scope>
    <source>
        <strain evidence="14">Rf_01</strain>
        <tissue evidence="14">Aerial parts of the thallus</tissue>
    </source>
</reference>
<proteinExistence type="predicted"/>
<dbReference type="SMART" id="SM00664">
    <property type="entry name" value="DoH"/>
    <property type="match status" value="1"/>
</dbReference>
<keyword evidence="7 8" id="KW-0472">Membrane</keyword>
<evidence type="ECO:0000256" key="3">
    <source>
        <dbReference type="ARBA" id="ARBA00022692"/>
    </source>
</evidence>
<dbReference type="SMART" id="SM00665">
    <property type="entry name" value="B561"/>
    <property type="match status" value="1"/>
</dbReference>
<feature type="domain" description="DOMON" evidence="12">
    <location>
        <begin position="64"/>
        <end position="180"/>
    </location>
</feature>
<keyword evidence="15" id="KW-1185">Reference proteome</keyword>
<evidence type="ECO:0000256" key="7">
    <source>
        <dbReference type="ARBA" id="ARBA00023136"/>
    </source>
</evidence>
<dbReference type="InterPro" id="IPR006593">
    <property type="entry name" value="Cyt_b561/ferric_Rdtase_TM"/>
</dbReference>
<evidence type="ECO:0000256" key="9">
    <source>
        <dbReference type="PIRSR" id="PIRSR037471-1"/>
    </source>
</evidence>
<feature type="transmembrane region" description="Helical" evidence="10">
    <location>
        <begin position="291"/>
        <end position="308"/>
    </location>
</feature>
<keyword evidence="2 8" id="KW-0813">Transport</keyword>
<dbReference type="GO" id="GO:0016020">
    <property type="term" value="C:membrane"/>
    <property type="evidence" value="ECO:0007669"/>
    <property type="project" value="UniProtKB-SubCell"/>
</dbReference>
<evidence type="ECO:0000256" key="6">
    <source>
        <dbReference type="ARBA" id="ARBA00022989"/>
    </source>
</evidence>
<dbReference type="Pfam" id="PF03351">
    <property type="entry name" value="DOMON"/>
    <property type="match status" value="1"/>
</dbReference>
<name>A0ABD1XYN2_9MARC</name>
<dbReference type="PIRSF" id="PIRSF037471">
    <property type="entry name" value="UCP037471"/>
    <property type="match status" value="1"/>
</dbReference>